<reference evidence="3" key="1">
    <citation type="submission" date="2016-07" db="EMBL/GenBank/DDBJ databases">
        <authorList>
            <person name="Florea S."/>
            <person name="Webb J.S."/>
            <person name="Jaromczyk J."/>
            <person name="Schardl C.L."/>
        </authorList>
    </citation>
    <scope>NUCLEOTIDE SEQUENCE [LARGE SCALE GENOMIC DNA]</scope>
    <source>
        <strain evidence="3">CY1</strain>
    </source>
</reference>
<gene>
    <name evidence="2" type="ORF">BC351_00430</name>
</gene>
<dbReference type="RefSeq" id="WP_079408738.1">
    <property type="nucleotide sequence ID" value="NZ_MBTG01000001.1"/>
</dbReference>
<evidence type="ECO:0000313" key="3">
    <source>
        <dbReference type="Proteomes" id="UP000190626"/>
    </source>
</evidence>
<dbReference type="Proteomes" id="UP000190626">
    <property type="component" value="Unassembled WGS sequence"/>
</dbReference>
<accession>A0A1V4HSD8</accession>
<evidence type="ECO:0000256" key="1">
    <source>
        <dbReference type="SAM" id="Phobius"/>
    </source>
</evidence>
<keyword evidence="3" id="KW-1185">Reference proteome</keyword>
<organism evidence="2 3">
    <name type="scientific">Paenibacillus ferrarius</name>
    <dbReference type="NCBI Taxonomy" id="1469647"/>
    <lineage>
        <taxon>Bacteria</taxon>
        <taxon>Bacillati</taxon>
        <taxon>Bacillota</taxon>
        <taxon>Bacilli</taxon>
        <taxon>Bacillales</taxon>
        <taxon>Paenibacillaceae</taxon>
        <taxon>Paenibacillus</taxon>
    </lineage>
</organism>
<feature type="transmembrane region" description="Helical" evidence="1">
    <location>
        <begin position="90"/>
        <end position="115"/>
    </location>
</feature>
<comment type="caution">
    <text evidence="2">The sequence shown here is derived from an EMBL/GenBank/DDBJ whole genome shotgun (WGS) entry which is preliminary data.</text>
</comment>
<protein>
    <submittedName>
        <fullName evidence="2">Uncharacterized protein</fullName>
    </submittedName>
</protein>
<keyword evidence="1" id="KW-0472">Membrane</keyword>
<name>A0A1V4HSD8_9BACL</name>
<evidence type="ECO:0000313" key="2">
    <source>
        <dbReference type="EMBL" id="OPH61742.1"/>
    </source>
</evidence>
<dbReference type="AlphaFoldDB" id="A0A1V4HSD8"/>
<keyword evidence="1" id="KW-1133">Transmembrane helix</keyword>
<sequence>MKTMLIARSPSVDIKPLELRPREYVKINFLAILESEVKSNPKQAKKFKNLLSTTSMVCLSMLMLADPTMAETMAPTPTPPNIDPDLVNTLIILMLSVAGLGVLASVVALMLAGVWKMFFGGSSADQWRQNIYRGLAQVLLAPVSVALVVGLAMLLFSTIPAFHPLVKPIQAWFQM</sequence>
<dbReference type="STRING" id="1469647.BC351_00430"/>
<feature type="transmembrane region" description="Helical" evidence="1">
    <location>
        <begin position="135"/>
        <end position="156"/>
    </location>
</feature>
<keyword evidence="1" id="KW-0812">Transmembrane</keyword>
<feature type="transmembrane region" description="Helical" evidence="1">
    <location>
        <begin position="50"/>
        <end position="70"/>
    </location>
</feature>
<dbReference type="EMBL" id="MBTG01000001">
    <property type="protein sequence ID" value="OPH61742.1"/>
    <property type="molecule type" value="Genomic_DNA"/>
</dbReference>
<proteinExistence type="predicted"/>